<protein>
    <submittedName>
        <fullName evidence="1">Uncharacterized protein</fullName>
    </submittedName>
</protein>
<reference evidence="1" key="1">
    <citation type="journal article" date="2023" name="Nat. Commun.">
        <title>Diploid and tetraploid genomes of Acorus and the evolution of monocots.</title>
        <authorList>
            <person name="Ma L."/>
            <person name="Liu K.W."/>
            <person name="Li Z."/>
            <person name="Hsiao Y.Y."/>
            <person name="Qi Y."/>
            <person name="Fu T."/>
            <person name="Tang G.D."/>
            <person name="Zhang D."/>
            <person name="Sun W.H."/>
            <person name="Liu D.K."/>
            <person name="Li Y."/>
            <person name="Chen G.Z."/>
            <person name="Liu X.D."/>
            <person name="Liao X.Y."/>
            <person name="Jiang Y.T."/>
            <person name="Yu X."/>
            <person name="Hao Y."/>
            <person name="Huang J."/>
            <person name="Zhao X.W."/>
            <person name="Ke S."/>
            <person name="Chen Y.Y."/>
            <person name="Wu W.L."/>
            <person name="Hsu J.L."/>
            <person name="Lin Y.F."/>
            <person name="Huang M.D."/>
            <person name="Li C.Y."/>
            <person name="Huang L."/>
            <person name="Wang Z.W."/>
            <person name="Zhao X."/>
            <person name="Zhong W.Y."/>
            <person name="Peng D.H."/>
            <person name="Ahmad S."/>
            <person name="Lan S."/>
            <person name="Zhang J.S."/>
            <person name="Tsai W.C."/>
            <person name="Van de Peer Y."/>
            <person name="Liu Z.J."/>
        </authorList>
    </citation>
    <scope>NUCLEOTIDE SEQUENCE</scope>
    <source>
        <strain evidence="1">CP</strain>
    </source>
</reference>
<evidence type="ECO:0000313" key="2">
    <source>
        <dbReference type="Proteomes" id="UP001180020"/>
    </source>
</evidence>
<name>A0AAV9C256_ACOCL</name>
<evidence type="ECO:0000313" key="1">
    <source>
        <dbReference type="EMBL" id="KAK1282436.1"/>
    </source>
</evidence>
<proteinExistence type="predicted"/>
<sequence length="69" mass="7257">MGGLATRQLPNICSSKVFVGLKPQSGGPFDLGRPNVTAEFHSRVHQSLNSSVVRDGGATTVVIADLVYC</sequence>
<dbReference type="EMBL" id="JAUJYO010000022">
    <property type="protein sequence ID" value="KAK1282436.1"/>
    <property type="molecule type" value="Genomic_DNA"/>
</dbReference>
<gene>
    <name evidence="1" type="ORF">QJS10_CPB22g00408</name>
</gene>
<dbReference type="Proteomes" id="UP001180020">
    <property type="component" value="Unassembled WGS sequence"/>
</dbReference>
<organism evidence="1 2">
    <name type="scientific">Acorus calamus</name>
    <name type="common">Sweet flag</name>
    <dbReference type="NCBI Taxonomy" id="4465"/>
    <lineage>
        <taxon>Eukaryota</taxon>
        <taxon>Viridiplantae</taxon>
        <taxon>Streptophyta</taxon>
        <taxon>Embryophyta</taxon>
        <taxon>Tracheophyta</taxon>
        <taxon>Spermatophyta</taxon>
        <taxon>Magnoliopsida</taxon>
        <taxon>Liliopsida</taxon>
        <taxon>Acoraceae</taxon>
        <taxon>Acorus</taxon>
    </lineage>
</organism>
<dbReference type="AlphaFoldDB" id="A0AAV9C256"/>
<comment type="caution">
    <text evidence="1">The sequence shown here is derived from an EMBL/GenBank/DDBJ whole genome shotgun (WGS) entry which is preliminary data.</text>
</comment>
<keyword evidence="2" id="KW-1185">Reference proteome</keyword>
<reference evidence="1" key="2">
    <citation type="submission" date="2023-06" db="EMBL/GenBank/DDBJ databases">
        <authorList>
            <person name="Ma L."/>
            <person name="Liu K.-W."/>
            <person name="Li Z."/>
            <person name="Hsiao Y.-Y."/>
            <person name="Qi Y."/>
            <person name="Fu T."/>
            <person name="Tang G."/>
            <person name="Zhang D."/>
            <person name="Sun W.-H."/>
            <person name="Liu D.-K."/>
            <person name="Li Y."/>
            <person name="Chen G.-Z."/>
            <person name="Liu X.-D."/>
            <person name="Liao X.-Y."/>
            <person name="Jiang Y.-T."/>
            <person name="Yu X."/>
            <person name="Hao Y."/>
            <person name="Huang J."/>
            <person name="Zhao X.-W."/>
            <person name="Ke S."/>
            <person name="Chen Y.-Y."/>
            <person name="Wu W.-L."/>
            <person name="Hsu J.-L."/>
            <person name="Lin Y.-F."/>
            <person name="Huang M.-D."/>
            <person name="Li C.-Y."/>
            <person name="Huang L."/>
            <person name="Wang Z.-W."/>
            <person name="Zhao X."/>
            <person name="Zhong W.-Y."/>
            <person name="Peng D.-H."/>
            <person name="Ahmad S."/>
            <person name="Lan S."/>
            <person name="Zhang J.-S."/>
            <person name="Tsai W.-C."/>
            <person name="Van De Peer Y."/>
            <person name="Liu Z.-J."/>
        </authorList>
    </citation>
    <scope>NUCLEOTIDE SEQUENCE</scope>
    <source>
        <strain evidence="1">CP</strain>
        <tissue evidence="1">Leaves</tissue>
    </source>
</reference>
<accession>A0AAV9C256</accession>